<keyword evidence="4" id="KW-1185">Reference proteome</keyword>
<dbReference type="KEGG" id="mok:Metok_0108"/>
<keyword evidence="1" id="KW-0802">TPR repeat</keyword>
<evidence type="ECO:0000256" key="2">
    <source>
        <dbReference type="SAM" id="MobiDB-lite"/>
    </source>
</evidence>
<dbReference type="PROSITE" id="PS50005">
    <property type="entry name" value="TPR"/>
    <property type="match status" value="1"/>
</dbReference>
<dbReference type="AlphaFoldDB" id="F8AMY1"/>
<dbReference type="Gene3D" id="1.25.40.10">
    <property type="entry name" value="Tetratricopeptide repeat domain"/>
    <property type="match status" value="1"/>
</dbReference>
<protein>
    <submittedName>
        <fullName evidence="3">Uncharacterized conserved protein UCP006598</fullName>
    </submittedName>
</protein>
<dbReference type="EMBL" id="CP002792">
    <property type="protein sequence ID" value="AEH06104.1"/>
    <property type="molecule type" value="Genomic_DNA"/>
</dbReference>
<name>F8AMY1_METOI</name>
<dbReference type="HOGENOM" id="CLU_038447_0_0_2"/>
<dbReference type="Pfam" id="PF09890">
    <property type="entry name" value="DUF2117"/>
    <property type="match status" value="1"/>
</dbReference>
<evidence type="ECO:0000256" key="1">
    <source>
        <dbReference type="PROSITE-ProRule" id="PRU00339"/>
    </source>
</evidence>
<feature type="region of interest" description="Disordered" evidence="2">
    <location>
        <begin position="1"/>
        <end position="22"/>
    </location>
</feature>
<gene>
    <name evidence="3" type="ordered locus">Metok_0108</name>
</gene>
<dbReference type="eggNOG" id="arCOG03032">
    <property type="taxonomic scope" value="Archaea"/>
</dbReference>
<evidence type="ECO:0000313" key="3">
    <source>
        <dbReference type="EMBL" id="AEH06104.1"/>
    </source>
</evidence>
<dbReference type="eggNOG" id="arCOG03231">
    <property type="taxonomic scope" value="Archaea"/>
</dbReference>
<dbReference type="InterPro" id="IPR019734">
    <property type="entry name" value="TPR_rpt"/>
</dbReference>
<feature type="compositionally biased region" description="Low complexity" evidence="2">
    <location>
        <begin position="103"/>
        <end position="122"/>
    </location>
</feature>
<dbReference type="SUPFAM" id="SSF48452">
    <property type="entry name" value="TPR-like"/>
    <property type="match status" value="1"/>
</dbReference>
<dbReference type="Proteomes" id="UP000009296">
    <property type="component" value="Chromosome"/>
</dbReference>
<dbReference type="InterPro" id="IPR012032">
    <property type="entry name" value="UCP006598"/>
</dbReference>
<reference evidence="3" key="1">
    <citation type="submission" date="2011-05" db="EMBL/GenBank/DDBJ databases">
        <title>Complete sequence of chromosome of Methanothermococcus okinawensis IH1.</title>
        <authorList>
            <consortium name="US DOE Joint Genome Institute"/>
            <person name="Lucas S."/>
            <person name="Han J."/>
            <person name="Lapidus A."/>
            <person name="Cheng J.-F."/>
            <person name="Goodwin L."/>
            <person name="Pitluck S."/>
            <person name="Peters L."/>
            <person name="Mikhailova N."/>
            <person name="Held B."/>
            <person name="Han C."/>
            <person name="Tapia R."/>
            <person name="Land M."/>
            <person name="Hauser L."/>
            <person name="Kyrpides N."/>
            <person name="Ivanova N."/>
            <person name="Pagani I."/>
            <person name="Sieprawska-Lupa M."/>
            <person name="Takai K."/>
            <person name="Miyazaki J."/>
            <person name="Whitman W."/>
            <person name="Woyke T."/>
        </authorList>
    </citation>
    <scope>NUCLEOTIDE SEQUENCE [LARGE SCALE GENOMIC DNA]</scope>
    <source>
        <strain evidence="3">IH1</strain>
    </source>
</reference>
<evidence type="ECO:0000313" key="4">
    <source>
        <dbReference type="Proteomes" id="UP000009296"/>
    </source>
</evidence>
<organism evidence="3 4">
    <name type="scientific">Methanothermococcus okinawensis (strain DSM 14208 / JCM 11175 / IH1)</name>
    <dbReference type="NCBI Taxonomy" id="647113"/>
    <lineage>
        <taxon>Archaea</taxon>
        <taxon>Methanobacteriati</taxon>
        <taxon>Methanobacteriota</taxon>
        <taxon>Methanomada group</taxon>
        <taxon>Methanococci</taxon>
        <taxon>Methanococcales</taxon>
        <taxon>Methanococcaceae</taxon>
        <taxon>Methanothermococcus</taxon>
    </lineage>
</organism>
<sequence>MDEDKNNKNNANNKENKENKEILDKNNPKYWIKKGIKLGNIGNHEGALKCFDISIKLNPLNEEAYFYRALALRNLKRMDEAVKCYNKGLIISNYMNMNDRKNNNQNNTDDNKNSNNKNSSKNINKNNILNIGVVIHGPEIIDTGYAKKILEYLKEFSKEYGLNTDIRAKLGGTMGRVAVIDNNLDNIIDISEKLVPSESLKKLRDNDILILMNYGKSKETGHTFGKIVVGRSGVHKPIIQIERPGEQDGTILIWNNDKNKTNKNLNRLIEYLSKKLNLNIEECISDGLNVWEEDNKVFRKLHGVDIGEAIMINGIVVGKAKGAPLILVSENNKLVDIINGEVKWHGVEKLGEIDLKRAIVKTGVLRRHPSNIKKDNIKNIENNVENNNNIKNKNNMENTENKIIIDKTNLSNIGEIIIVNHAGEDVLEKIKNKKVSAVITIGDDTTTVCGDILARFGIKIIGITDGDRDEILKNPIITRGSNIFLIKNWKDDDVGELLKKELKNKNMNYEEVLSYIIKILDRNKIDYDINKH</sequence>
<feature type="repeat" description="TPR" evidence="1">
    <location>
        <begin position="28"/>
        <end position="61"/>
    </location>
</feature>
<proteinExistence type="predicted"/>
<dbReference type="STRING" id="647113.Metok_0108"/>
<accession>F8AMY1</accession>
<feature type="region of interest" description="Disordered" evidence="2">
    <location>
        <begin position="97"/>
        <end position="122"/>
    </location>
</feature>
<dbReference type="SMART" id="SM00028">
    <property type="entry name" value="TPR"/>
    <property type="match status" value="2"/>
</dbReference>
<dbReference type="InterPro" id="IPR011990">
    <property type="entry name" value="TPR-like_helical_dom_sf"/>
</dbReference>